<dbReference type="GeneID" id="140702737"/>
<dbReference type="InterPro" id="IPR036444">
    <property type="entry name" value="PLipase_A2_dom_sf"/>
</dbReference>
<gene>
    <name evidence="8" type="primary">LOC140702737</name>
</gene>
<evidence type="ECO:0000259" key="6">
    <source>
        <dbReference type="SMART" id="SM00085"/>
    </source>
</evidence>
<dbReference type="PROSITE" id="PS00118">
    <property type="entry name" value="PA2_HIS"/>
    <property type="match status" value="1"/>
</dbReference>
<reference evidence="7" key="1">
    <citation type="submission" date="2025-05" db="UniProtKB">
        <authorList>
            <consortium name="RefSeq"/>
        </authorList>
    </citation>
    <scope>NUCLEOTIDE SEQUENCE [LARGE SCALE GENOMIC DNA]</scope>
</reference>
<feature type="domain" description="Phospholipase A2-like central" evidence="6">
    <location>
        <begin position="57"/>
        <end position="171"/>
    </location>
</feature>
<organism evidence="7 8">
    <name type="scientific">Pogona vitticeps</name>
    <name type="common">central bearded dragon</name>
    <dbReference type="NCBI Taxonomy" id="103695"/>
    <lineage>
        <taxon>Eukaryota</taxon>
        <taxon>Metazoa</taxon>
        <taxon>Chordata</taxon>
        <taxon>Craniata</taxon>
        <taxon>Vertebrata</taxon>
        <taxon>Euteleostomi</taxon>
        <taxon>Lepidosauria</taxon>
        <taxon>Squamata</taxon>
        <taxon>Bifurcata</taxon>
        <taxon>Unidentata</taxon>
        <taxon>Episquamata</taxon>
        <taxon>Toxicofera</taxon>
        <taxon>Iguania</taxon>
        <taxon>Acrodonta</taxon>
        <taxon>Agamidae</taxon>
        <taxon>Amphibolurinae</taxon>
        <taxon>Pogona</taxon>
    </lineage>
</organism>
<comment type="subcellular location">
    <subcellularLocation>
        <location evidence="1 5">Secreted</location>
    </subcellularLocation>
</comment>
<feature type="chain" id="PRO_5044969939" description="Phospholipase A2" evidence="5">
    <location>
        <begin position="32"/>
        <end position="203"/>
    </location>
</feature>
<dbReference type="InterPro" id="IPR001211">
    <property type="entry name" value="PLA2"/>
</dbReference>
<reference evidence="8" key="2">
    <citation type="submission" date="2025-08" db="UniProtKB">
        <authorList>
            <consortium name="RefSeq"/>
        </authorList>
    </citation>
    <scope>IDENTIFICATION</scope>
</reference>
<evidence type="ECO:0000256" key="4">
    <source>
        <dbReference type="RuleBase" id="RU003654"/>
    </source>
</evidence>
<dbReference type="PANTHER" id="PTHR11716">
    <property type="entry name" value="PHOSPHOLIPASE A2 FAMILY MEMBER"/>
    <property type="match status" value="1"/>
</dbReference>
<evidence type="ECO:0000256" key="1">
    <source>
        <dbReference type="ARBA" id="ARBA00004613"/>
    </source>
</evidence>
<keyword evidence="5" id="KW-0732">Signal</keyword>
<keyword evidence="5" id="KW-0443">Lipid metabolism</keyword>
<dbReference type="InterPro" id="IPR033112">
    <property type="entry name" value="PLA2_Asp_AS"/>
</dbReference>
<dbReference type="PROSITE" id="PS00119">
    <property type="entry name" value="PA2_ASP"/>
    <property type="match status" value="1"/>
</dbReference>
<evidence type="ECO:0000313" key="8">
    <source>
        <dbReference type="RefSeq" id="XP_072839814.1"/>
    </source>
</evidence>
<keyword evidence="5" id="KW-0378">Hydrolase</keyword>
<keyword evidence="7" id="KW-1185">Reference proteome</keyword>
<evidence type="ECO:0000256" key="2">
    <source>
        <dbReference type="ARBA" id="ARBA00022525"/>
    </source>
</evidence>
<dbReference type="InterPro" id="IPR033113">
    <property type="entry name" value="PLA2_histidine"/>
</dbReference>
<dbReference type="PRINTS" id="PR00389">
    <property type="entry name" value="PHPHLIPASEA2"/>
</dbReference>
<dbReference type="Gene3D" id="1.20.90.10">
    <property type="entry name" value="Phospholipase A2 domain"/>
    <property type="match status" value="1"/>
</dbReference>
<keyword evidence="5" id="KW-0106">Calcium</keyword>
<sequence>MGSSYLGKPLGSLLKLALPSAMRTCLWLALAVLFSQECGHSNGSQREKRSILDMVLTLWCYRQRLQIPLLALNLYGCYCGTGGSGSPLDAVDQCCFLHDCCYRHVRVSLQCHSKVKWQRYKLLCNGSETECRSTGVCGRMACECDKQLAECLTGAKPRRKNSFYNRRELCKGPKNSCPVIHHNATEILPWESPRFTSVSRPGA</sequence>
<comment type="similarity">
    <text evidence="4">Belongs to the phospholipase A2 family.</text>
</comment>
<dbReference type="EC" id="3.1.1.4" evidence="5"/>
<keyword evidence="3" id="KW-1015">Disulfide bond</keyword>
<dbReference type="InterPro" id="IPR016090">
    <property type="entry name" value="PLA2-like_dom"/>
</dbReference>
<comment type="catalytic activity">
    <reaction evidence="5">
        <text>a 1,2-diacyl-sn-glycero-3-phosphocholine + H2O = a 1-acyl-sn-glycero-3-phosphocholine + a fatty acid + H(+)</text>
        <dbReference type="Rhea" id="RHEA:15801"/>
        <dbReference type="ChEBI" id="CHEBI:15377"/>
        <dbReference type="ChEBI" id="CHEBI:15378"/>
        <dbReference type="ChEBI" id="CHEBI:28868"/>
        <dbReference type="ChEBI" id="CHEBI:57643"/>
        <dbReference type="ChEBI" id="CHEBI:58168"/>
        <dbReference type="EC" id="3.1.1.4"/>
    </reaction>
</comment>
<keyword evidence="2 5" id="KW-0964">Secreted</keyword>
<dbReference type="PANTHER" id="PTHR11716:SF4">
    <property type="entry name" value="GROUP 10 SECRETORY PHOSPHOLIPASE A2"/>
    <property type="match status" value="1"/>
</dbReference>
<feature type="signal peptide" evidence="5">
    <location>
        <begin position="1"/>
        <end position="31"/>
    </location>
</feature>
<protein>
    <recommendedName>
        <fullName evidence="5">Phospholipase A2</fullName>
        <ecNumber evidence="5">3.1.1.4</ecNumber>
    </recommendedName>
</protein>
<name>A0ABM5F331_9SAUR</name>
<dbReference type="Proteomes" id="UP001652642">
    <property type="component" value="Chromosome 1"/>
</dbReference>
<evidence type="ECO:0000313" key="7">
    <source>
        <dbReference type="Proteomes" id="UP001652642"/>
    </source>
</evidence>
<comment type="cofactor">
    <cofactor evidence="5">
        <name>Ca(2+)</name>
        <dbReference type="ChEBI" id="CHEBI:29108"/>
    </cofactor>
</comment>
<evidence type="ECO:0000256" key="5">
    <source>
        <dbReference type="RuleBase" id="RU361236"/>
    </source>
</evidence>
<accession>A0ABM5F331</accession>
<evidence type="ECO:0000256" key="3">
    <source>
        <dbReference type="ARBA" id="ARBA00023157"/>
    </source>
</evidence>
<dbReference type="CDD" id="cd00125">
    <property type="entry name" value="PLA2c"/>
    <property type="match status" value="1"/>
</dbReference>
<dbReference type="SMART" id="SM00085">
    <property type="entry name" value="PA2c"/>
    <property type="match status" value="1"/>
</dbReference>
<dbReference type="SUPFAM" id="SSF48619">
    <property type="entry name" value="Phospholipase A2, PLA2"/>
    <property type="match status" value="1"/>
</dbReference>
<proteinExistence type="inferred from homology"/>
<dbReference type="RefSeq" id="XP_072839814.1">
    <property type="nucleotide sequence ID" value="XM_072983713.1"/>
</dbReference>
<dbReference type="Pfam" id="PF00068">
    <property type="entry name" value="Phospholip_A2_1"/>
    <property type="match status" value="1"/>
</dbReference>